<dbReference type="OrthoDB" id="5396at2759"/>
<dbReference type="GO" id="GO:0019441">
    <property type="term" value="P:L-tryptophan catabolic process to kynurenine"/>
    <property type="evidence" value="ECO:0007669"/>
    <property type="project" value="InterPro"/>
</dbReference>
<dbReference type="KEGG" id="mbe:MBM_00006"/>
<dbReference type="EMBL" id="JH921428">
    <property type="protein sequence ID" value="EKD20893.1"/>
    <property type="molecule type" value="Genomic_DNA"/>
</dbReference>
<feature type="compositionally biased region" description="Pro residues" evidence="1">
    <location>
        <begin position="1"/>
        <end position="10"/>
    </location>
</feature>
<dbReference type="HOGENOM" id="CLU_030671_1_0_1"/>
<dbReference type="PANTHER" id="PTHR34861:SF11">
    <property type="entry name" value="CYCLASE"/>
    <property type="match status" value="1"/>
</dbReference>
<dbReference type="AlphaFoldDB" id="K1XJM6"/>
<feature type="region of interest" description="Disordered" evidence="1">
    <location>
        <begin position="1"/>
        <end position="62"/>
    </location>
</feature>
<dbReference type="eggNOG" id="ENOG502RKE6">
    <property type="taxonomic scope" value="Eukaryota"/>
</dbReference>
<sequence>MSSSPAPPFSALPLQKDGPPGNAWGLSTHDPRREQRDRPRHPGHHRLGDGRAPGPVLPPPALHQEIHHKAPRTVNDEIETLNTQSTSQGNGFRGSGISTFSTTKIGTHIWVANGGLVGRGVLLDYAAWAASQDLTPALVATTEIPVADLERVGLPGRRGLLPRRHLAHPPGFVAALAALSDAGASAHAADNSLAAIGVQACEKSLRWIWERRFAAVARDMPAFEALPFQSRTPWLLAGWGMPVGELFDLGRLAAECARLGKWTFFFSTVPLNSAEWSSDLVGYLNVREDMVLLSWELVSKVVYRTLAQEPTASKPLDCQKQV</sequence>
<keyword evidence="3" id="KW-1185">Reference proteome</keyword>
<dbReference type="PANTHER" id="PTHR34861">
    <property type="match status" value="1"/>
</dbReference>
<dbReference type="Gene3D" id="3.50.30.50">
    <property type="entry name" value="Putative cyclase"/>
    <property type="match status" value="1"/>
</dbReference>
<dbReference type="Proteomes" id="UP000006753">
    <property type="component" value="Unassembled WGS sequence"/>
</dbReference>
<dbReference type="OMA" id="THIWVAN"/>
<evidence type="ECO:0000256" key="1">
    <source>
        <dbReference type="SAM" id="MobiDB-lite"/>
    </source>
</evidence>
<gene>
    <name evidence="2" type="ORF">MBM_00006</name>
</gene>
<evidence type="ECO:0000313" key="2">
    <source>
        <dbReference type="EMBL" id="EKD20893.1"/>
    </source>
</evidence>
<dbReference type="InterPro" id="IPR037175">
    <property type="entry name" value="KFase_sf"/>
</dbReference>
<organism evidence="2 3">
    <name type="scientific">Marssonina brunnea f. sp. multigermtubi (strain MB_m1)</name>
    <name type="common">Marssonina leaf spot fungus</name>
    <dbReference type="NCBI Taxonomy" id="1072389"/>
    <lineage>
        <taxon>Eukaryota</taxon>
        <taxon>Fungi</taxon>
        <taxon>Dikarya</taxon>
        <taxon>Ascomycota</taxon>
        <taxon>Pezizomycotina</taxon>
        <taxon>Leotiomycetes</taxon>
        <taxon>Helotiales</taxon>
        <taxon>Drepanopezizaceae</taxon>
        <taxon>Drepanopeziza</taxon>
    </lineage>
</organism>
<dbReference type="InParanoid" id="K1XJM6"/>
<dbReference type="GO" id="GO:0004061">
    <property type="term" value="F:arylformamidase activity"/>
    <property type="evidence" value="ECO:0007669"/>
    <property type="project" value="InterPro"/>
</dbReference>
<proteinExistence type="predicted"/>
<evidence type="ECO:0000313" key="3">
    <source>
        <dbReference type="Proteomes" id="UP000006753"/>
    </source>
</evidence>
<reference evidence="2 3" key="1">
    <citation type="journal article" date="2012" name="BMC Genomics">
        <title>Sequencing the genome of Marssonina brunnea reveals fungus-poplar co-evolution.</title>
        <authorList>
            <person name="Zhu S."/>
            <person name="Cao Y.-Z."/>
            <person name="Jiang C."/>
            <person name="Tan B.-Y."/>
            <person name="Wang Z."/>
            <person name="Feng S."/>
            <person name="Zhang L."/>
            <person name="Su X.-H."/>
            <person name="Brejova B."/>
            <person name="Vinar T."/>
            <person name="Xu M."/>
            <person name="Wang M.-X."/>
            <person name="Zhang S.-G."/>
            <person name="Huang M.-R."/>
            <person name="Wu R."/>
            <person name="Zhou Y."/>
        </authorList>
    </citation>
    <scope>NUCLEOTIDE SEQUENCE [LARGE SCALE GENOMIC DNA]</scope>
    <source>
        <strain evidence="2 3">MB_m1</strain>
    </source>
</reference>
<protein>
    <submittedName>
        <fullName evidence="2">Uncharacterized protein</fullName>
    </submittedName>
</protein>
<name>K1XJM6_MARBU</name>
<accession>K1XJM6</accession>